<reference evidence="4" key="1">
    <citation type="submission" date="2010-07" db="EMBL/GenBank/DDBJ databases">
        <title>The genome sequence of Gaeumannomyces graminis var. tritici strain R3-111a-1.</title>
        <authorList>
            <consortium name="The Broad Institute Genome Sequencing Platform"/>
            <person name="Ma L.-J."/>
            <person name="Dead R."/>
            <person name="Young S."/>
            <person name="Zeng Q."/>
            <person name="Koehrsen M."/>
            <person name="Alvarado L."/>
            <person name="Berlin A."/>
            <person name="Chapman S.B."/>
            <person name="Chen Z."/>
            <person name="Freedman E."/>
            <person name="Gellesch M."/>
            <person name="Goldberg J."/>
            <person name="Griggs A."/>
            <person name="Gujja S."/>
            <person name="Heilman E.R."/>
            <person name="Heiman D."/>
            <person name="Hepburn T."/>
            <person name="Howarth C."/>
            <person name="Jen D."/>
            <person name="Larson L."/>
            <person name="Mehta T."/>
            <person name="Neiman D."/>
            <person name="Pearson M."/>
            <person name="Roberts A."/>
            <person name="Saif S."/>
            <person name="Shea T."/>
            <person name="Shenoy N."/>
            <person name="Sisk P."/>
            <person name="Stolte C."/>
            <person name="Sykes S."/>
            <person name="Walk T."/>
            <person name="White J."/>
            <person name="Yandava C."/>
            <person name="Haas B."/>
            <person name="Nusbaum C."/>
            <person name="Birren B."/>
        </authorList>
    </citation>
    <scope>NUCLEOTIDE SEQUENCE [LARGE SCALE GENOMIC DNA]</scope>
    <source>
        <strain evidence="4">R3-111a-1</strain>
    </source>
</reference>
<keyword evidence="4" id="KW-1185">Reference proteome</keyword>
<reference evidence="2" key="3">
    <citation type="submission" date="2010-09" db="EMBL/GenBank/DDBJ databases">
        <title>Annotation of Gaeumannomyces graminis var. tritici R3-111a-1.</title>
        <authorList>
            <consortium name="The Broad Institute Genome Sequencing Platform"/>
            <person name="Ma L.-J."/>
            <person name="Dead R."/>
            <person name="Young S.K."/>
            <person name="Zeng Q."/>
            <person name="Gargeya S."/>
            <person name="Fitzgerald M."/>
            <person name="Haas B."/>
            <person name="Abouelleil A."/>
            <person name="Alvarado L."/>
            <person name="Arachchi H.M."/>
            <person name="Berlin A."/>
            <person name="Brown A."/>
            <person name="Chapman S.B."/>
            <person name="Chen Z."/>
            <person name="Dunbar C."/>
            <person name="Freedman E."/>
            <person name="Gearin G."/>
            <person name="Gellesch M."/>
            <person name="Goldberg J."/>
            <person name="Griggs A."/>
            <person name="Gujja S."/>
            <person name="Heiman D."/>
            <person name="Howarth C."/>
            <person name="Larson L."/>
            <person name="Lui A."/>
            <person name="MacDonald P.J.P."/>
            <person name="Mehta T."/>
            <person name="Montmayeur A."/>
            <person name="Murphy C."/>
            <person name="Neiman D."/>
            <person name="Pearson M."/>
            <person name="Priest M."/>
            <person name="Roberts A."/>
            <person name="Saif S."/>
            <person name="Shea T."/>
            <person name="Shenoy N."/>
            <person name="Sisk P."/>
            <person name="Stolte C."/>
            <person name="Sykes S."/>
            <person name="Yandava C."/>
            <person name="Wortman J."/>
            <person name="Nusbaum C."/>
            <person name="Birren B."/>
        </authorList>
    </citation>
    <scope>NUCLEOTIDE SEQUENCE</scope>
    <source>
        <strain evidence="2">R3-111a-1</strain>
    </source>
</reference>
<dbReference type="Proteomes" id="UP000006039">
    <property type="component" value="Unassembled WGS sequence"/>
</dbReference>
<dbReference type="AlphaFoldDB" id="J3NPA4"/>
<accession>J3NPA4</accession>
<dbReference type="RefSeq" id="XP_009219152.1">
    <property type="nucleotide sequence ID" value="XM_009220888.1"/>
</dbReference>
<protein>
    <submittedName>
        <fullName evidence="2 3">Uncharacterized protein</fullName>
    </submittedName>
</protein>
<feature type="compositionally biased region" description="Low complexity" evidence="1">
    <location>
        <begin position="1"/>
        <end position="10"/>
    </location>
</feature>
<dbReference type="GeneID" id="20343568"/>
<name>J3NPA4_GAET3</name>
<proteinExistence type="predicted"/>
<sequence length="86" mass="8858">MPSSASAAAALTRGPARAQPSGLGGPQHGTAAEAAILWHQRIRMQLHDAHPEMEPPSDSGGVRAPAEALERTSVTEAPTPEVTARS</sequence>
<dbReference type="EnsemblFungi" id="EJT78007">
    <property type="protein sequence ID" value="EJT78007"/>
    <property type="gene ID" value="GGTG_03110"/>
</dbReference>
<organism evidence="2">
    <name type="scientific">Gaeumannomyces tritici (strain R3-111a-1)</name>
    <name type="common">Wheat and barley take-all root rot fungus</name>
    <name type="synonym">Gaeumannomyces graminis var. tritici</name>
    <dbReference type="NCBI Taxonomy" id="644352"/>
    <lineage>
        <taxon>Eukaryota</taxon>
        <taxon>Fungi</taxon>
        <taxon>Dikarya</taxon>
        <taxon>Ascomycota</taxon>
        <taxon>Pezizomycotina</taxon>
        <taxon>Sordariomycetes</taxon>
        <taxon>Sordariomycetidae</taxon>
        <taxon>Magnaporthales</taxon>
        <taxon>Magnaporthaceae</taxon>
        <taxon>Gaeumannomyces</taxon>
    </lineage>
</organism>
<feature type="region of interest" description="Disordered" evidence="1">
    <location>
        <begin position="1"/>
        <end position="31"/>
    </location>
</feature>
<evidence type="ECO:0000313" key="4">
    <source>
        <dbReference type="Proteomes" id="UP000006039"/>
    </source>
</evidence>
<reference evidence="3" key="4">
    <citation type="journal article" date="2015" name="G3 (Bethesda)">
        <title>Genome sequences of three phytopathogenic species of the Magnaporthaceae family of fungi.</title>
        <authorList>
            <person name="Okagaki L.H."/>
            <person name="Nunes C.C."/>
            <person name="Sailsbery J."/>
            <person name="Clay B."/>
            <person name="Brown D."/>
            <person name="John T."/>
            <person name="Oh Y."/>
            <person name="Young N."/>
            <person name="Fitzgerald M."/>
            <person name="Haas B.J."/>
            <person name="Zeng Q."/>
            <person name="Young S."/>
            <person name="Adiconis X."/>
            <person name="Fan L."/>
            <person name="Levin J.Z."/>
            <person name="Mitchell T.K."/>
            <person name="Okubara P.A."/>
            <person name="Farman M.L."/>
            <person name="Kohn L.M."/>
            <person name="Birren B."/>
            <person name="Ma L.-J."/>
            <person name="Dean R.A."/>
        </authorList>
    </citation>
    <scope>NUCLEOTIDE SEQUENCE</scope>
    <source>
        <strain evidence="3">R3-111a-1</strain>
    </source>
</reference>
<reference evidence="3" key="5">
    <citation type="submission" date="2018-04" db="UniProtKB">
        <authorList>
            <consortium name="EnsemblFungi"/>
        </authorList>
    </citation>
    <scope>IDENTIFICATION</scope>
    <source>
        <strain evidence="3">R3-111a-1</strain>
    </source>
</reference>
<evidence type="ECO:0000313" key="3">
    <source>
        <dbReference type="EnsemblFungi" id="EJT78007"/>
    </source>
</evidence>
<gene>
    <name evidence="3" type="primary">20343568</name>
    <name evidence="2" type="ORF">GGTG_03110</name>
</gene>
<evidence type="ECO:0000313" key="2">
    <source>
        <dbReference type="EMBL" id="EJT78007.1"/>
    </source>
</evidence>
<dbReference type="EMBL" id="GL385396">
    <property type="protein sequence ID" value="EJT78007.1"/>
    <property type="molecule type" value="Genomic_DNA"/>
</dbReference>
<evidence type="ECO:0000256" key="1">
    <source>
        <dbReference type="SAM" id="MobiDB-lite"/>
    </source>
</evidence>
<dbReference type="HOGENOM" id="CLU_2498005_0_0_1"/>
<feature type="region of interest" description="Disordered" evidence="1">
    <location>
        <begin position="46"/>
        <end position="86"/>
    </location>
</feature>
<dbReference type="VEuPathDB" id="FungiDB:GGTG_03110"/>
<reference evidence="2" key="2">
    <citation type="submission" date="2010-07" db="EMBL/GenBank/DDBJ databases">
        <authorList>
            <consortium name="The Broad Institute Genome Sequencing Platform"/>
            <consortium name="Broad Institute Genome Sequencing Center for Infectious Disease"/>
            <person name="Ma L.-J."/>
            <person name="Dead R."/>
            <person name="Young S."/>
            <person name="Zeng Q."/>
            <person name="Koehrsen M."/>
            <person name="Alvarado L."/>
            <person name="Berlin A."/>
            <person name="Chapman S.B."/>
            <person name="Chen Z."/>
            <person name="Freedman E."/>
            <person name="Gellesch M."/>
            <person name="Goldberg J."/>
            <person name="Griggs A."/>
            <person name="Gujja S."/>
            <person name="Heilman E.R."/>
            <person name="Heiman D."/>
            <person name="Hepburn T."/>
            <person name="Howarth C."/>
            <person name="Jen D."/>
            <person name="Larson L."/>
            <person name="Mehta T."/>
            <person name="Neiman D."/>
            <person name="Pearson M."/>
            <person name="Roberts A."/>
            <person name="Saif S."/>
            <person name="Shea T."/>
            <person name="Shenoy N."/>
            <person name="Sisk P."/>
            <person name="Stolte C."/>
            <person name="Sykes S."/>
            <person name="Walk T."/>
            <person name="White J."/>
            <person name="Yandava C."/>
            <person name="Haas B."/>
            <person name="Nusbaum C."/>
            <person name="Birren B."/>
        </authorList>
    </citation>
    <scope>NUCLEOTIDE SEQUENCE</scope>
    <source>
        <strain evidence="2">R3-111a-1</strain>
    </source>
</reference>